<feature type="transmembrane region" description="Helical" evidence="5">
    <location>
        <begin position="167"/>
        <end position="187"/>
    </location>
</feature>
<feature type="transmembrane region" description="Helical" evidence="5">
    <location>
        <begin position="87"/>
        <end position="107"/>
    </location>
</feature>
<protein>
    <submittedName>
        <fullName evidence="6">Aspartate-proton symporter</fullName>
    </submittedName>
</protein>
<feature type="transmembrane region" description="Helical" evidence="5">
    <location>
        <begin position="422"/>
        <end position="440"/>
    </location>
</feature>
<dbReference type="Proteomes" id="UP000441399">
    <property type="component" value="Unassembled WGS sequence"/>
</dbReference>
<feature type="transmembrane region" description="Helical" evidence="5">
    <location>
        <begin position="242"/>
        <end position="266"/>
    </location>
</feature>
<comment type="subcellular location">
    <subcellularLocation>
        <location evidence="1">Membrane</location>
        <topology evidence="1">Multi-pass membrane protein</topology>
    </subcellularLocation>
</comment>
<organism evidence="6 7">
    <name type="scientific">BD1-7 clade bacterium</name>
    <dbReference type="NCBI Taxonomy" id="2029982"/>
    <lineage>
        <taxon>Bacteria</taxon>
        <taxon>Pseudomonadati</taxon>
        <taxon>Pseudomonadota</taxon>
        <taxon>Gammaproteobacteria</taxon>
        <taxon>Cellvibrionales</taxon>
        <taxon>Spongiibacteraceae</taxon>
        <taxon>BD1-7 clade</taxon>
    </lineage>
</organism>
<dbReference type="EMBL" id="CACSIO010000002">
    <property type="protein sequence ID" value="CAA0091768.1"/>
    <property type="molecule type" value="Genomic_DNA"/>
</dbReference>
<name>A0A5S9NN59_9GAMM</name>
<dbReference type="AlphaFoldDB" id="A0A5S9NN59"/>
<evidence type="ECO:0000256" key="3">
    <source>
        <dbReference type="ARBA" id="ARBA00022989"/>
    </source>
</evidence>
<evidence type="ECO:0000256" key="1">
    <source>
        <dbReference type="ARBA" id="ARBA00004141"/>
    </source>
</evidence>
<dbReference type="InterPro" id="IPR052962">
    <property type="entry name" value="AA_Transporter_AGT"/>
</dbReference>
<feature type="transmembrane region" description="Helical" evidence="5">
    <location>
        <begin position="286"/>
        <end position="304"/>
    </location>
</feature>
<feature type="transmembrane region" description="Helical" evidence="5">
    <location>
        <begin position="46"/>
        <end position="66"/>
    </location>
</feature>
<dbReference type="PANTHER" id="PTHR47547:SF1">
    <property type="entry name" value="ASPARTATE-PROTON SYMPORTER"/>
    <property type="match status" value="1"/>
</dbReference>
<feature type="transmembrane region" description="Helical" evidence="5">
    <location>
        <begin position="447"/>
        <end position="480"/>
    </location>
</feature>
<gene>
    <name evidence="6" type="primary">yveA</name>
    <name evidence="6" type="ORF">OPDIPICF_03710</name>
</gene>
<evidence type="ECO:0000256" key="4">
    <source>
        <dbReference type="ARBA" id="ARBA00023136"/>
    </source>
</evidence>
<feature type="transmembrane region" description="Helical" evidence="5">
    <location>
        <begin position="134"/>
        <end position="155"/>
    </location>
</feature>
<feature type="transmembrane region" description="Helical" evidence="5">
    <location>
        <begin position="207"/>
        <end position="230"/>
    </location>
</feature>
<evidence type="ECO:0000313" key="7">
    <source>
        <dbReference type="Proteomes" id="UP000441399"/>
    </source>
</evidence>
<sequence length="503" mass="54924">MPAEIHNGQRKRHMSLFSATMLGATCMMGSGWLFSAQLTARYAGNWAFLAWILAAVLVLSVGYCLTRIVKFYPVRGATTRASALSHNGIFGMPFAFANWFGIVAVVTTEAQATTQYLSSAIGSDWLIENQSLTVLGKALAVLILLVYLAVNFYGVHLLTRVNNVITVIKAITPMITIAVLLYATAQLGDPTLNFTMSMDTDYGWKSAFGAIVSAGLMYSFNGFQVSVAFASEVKNPERNVPYAILFSVIIALCVYLTLQFAFMAAIPATELEKVGGWEGLHLASPLLDIAVLLGLNFLVVLLLADSVISPSAAGYTYLGASTRMLTAMAESGQMPRWLSKINPVHNVSRRSMFVNWILAAILLVNADSWAGLMVIVSGYHVISYMAAPISMGALEPGKRLLGTLVFTMLALAITTLNDYSLQMVNISLTLLIVLYASLHIKNGLIKLLLFTVPFLVFLWCMYFISATWINAVIAATFYWFITSERYVASCNTYAENHMSDGKP</sequence>
<dbReference type="Gene3D" id="1.20.1740.10">
    <property type="entry name" value="Amino acid/polyamine transporter I"/>
    <property type="match status" value="1"/>
</dbReference>
<accession>A0A5S9NN59</accession>
<dbReference type="PIRSF" id="PIRSF006060">
    <property type="entry name" value="AA_transporter"/>
    <property type="match status" value="1"/>
</dbReference>
<keyword evidence="4 5" id="KW-0472">Membrane</keyword>
<proteinExistence type="predicted"/>
<dbReference type="GO" id="GO:0016020">
    <property type="term" value="C:membrane"/>
    <property type="evidence" value="ECO:0007669"/>
    <property type="project" value="UniProtKB-SubCell"/>
</dbReference>
<dbReference type="PANTHER" id="PTHR47547">
    <property type="match status" value="1"/>
</dbReference>
<keyword evidence="3 5" id="KW-1133">Transmembrane helix</keyword>
<dbReference type="InterPro" id="IPR002293">
    <property type="entry name" value="AA/rel_permease1"/>
</dbReference>
<keyword evidence="7" id="KW-1185">Reference proteome</keyword>
<evidence type="ECO:0000313" key="6">
    <source>
        <dbReference type="EMBL" id="CAA0091768.1"/>
    </source>
</evidence>
<evidence type="ECO:0000256" key="2">
    <source>
        <dbReference type="ARBA" id="ARBA00022692"/>
    </source>
</evidence>
<feature type="transmembrane region" description="Helical" evidence="5">
    <location>
        <begin position="16"/>
        <end position="34"/>
    </location>
</feature>
<evidence type="ECO:0000256" key="5">
    <source>
        <dbReference type="SAM" id="Phobius"/>
    </source>
</evidence>
<reference evidence="6 7" key="1">
    <citation type="submission" date="2019-11" db="EMBL/GenBank/DDBJ databases">
        <authorList>
            <person name="Holert J."/>
        </authorList>
    </citation>
    <scope>NUCLEOTIDE SEQUENCE [LARGE SCALE GENOMIC DNA]</scope>
    <source>
        <strain evidence="6">SB11_3</strain>
    </source>
</reference>
<keyword evidence="2 5" id="KW-0812">Transmembrane</keyword>
<dbReference type="Pfam" id="PF13520">
    <property type="entry name" value="AA_permease_2"/>
    <property type="match status" value="1"/>
</dbReference>
<dbReference type="GO" id="GO:0022857">
    <property type="term" value="F:transmembrane transporter activity"/>
    <property type="evidence" value="ECO:0007669"/>
    <property type="project" value="InterPro"/>
</dbReference>